<dbReference type="Proteomes" id="UP001589587">
    <property type="component" value="Unassembled WGS sequence"/>
</dbReference>
<gene>
    <name evidence="1" type="ORF">ACFFQ6_25245</name>
</gene>
<name>A0ABV5XKK9_9NOCA</name>
<reference evidence="1 2" key="1">
    <citation type="submission" date="2024-09" db="EMBL/GenBank/DDBJ databases">
        <authorList>
            <person name="Sun Q."/>
            <person name="Mori K."/>
        </authorList>
    </citation>
    <scope>NUCLEOTIDE SEQUENCE [LARGE SCALE GENOMIC DNA]</scope>
    <source>
        <strain evidence="1 2">JCM 11411</strain>
    </source>
</reference>
<accession>A0ABV5XKK9</accession>
<dbReference type="EMBL" id="JBHMAS010000064">
    <property type="protein sequence ID" value="MFB9783015.1"/>
    <property type="molecule type" value="Genomic_DNA"/>
</dbReference>
<sequence>MNPPGPQAAPAVQVLGASLLLRGSAVMNTQRAVRSLIAAHRREGIAPPPEISALLRACDDAARELLAVSGTGQRDTTSTAVQPHSDLDNIGTREVAKILRISQRQAQRLSATLDARQLASRQWMFDRTAVLAYQQAQRESGRAA</sequence>
<comment type="caution">
    <text evidence="1">The sequence shown here is derived from an EMBL/GenBank/DDBJ whole genome shotgun (WGS) entry which is preliminary data.</text>
</comment>
<evidence type="ECO:0000313" key="2">
    <source>
        <dbReference type="Proteomes" id="UP001589587"/>
    </source>
</evidence>
<organism evidence="1 2">
    <name type="scientific">Rhodococcus baikonurensis</name>
    <dbReference type="NCBI Taxonomy" id="172041"/>
    <lineage>
        <taxon>Bacteria</taxon>
        <taxon>Bacillati</taxon>
        <taxon>Actinomycetota</taxon>
        <taxon>Actinomycetes</taxon>
        <taxon>Mycobacteriales</taxon>
        <taxon>Nocardiaceae</taxon>
        <taxon>Rhodococcus</taxon>
        <taxon>Rhodococcus erythropolis group</taxon>
    </lineage>
</organism>
<proteinExistence type="predicted"/>
<protein>
    <submittedName>
        <fullName evidence="1">Helix-turn-helix domain-containing protein</fullName>
    </submittedName>
</protein>
<keyword evidence="2" id="KW-1185">Reference proteome</keyword>
<evidence type="ECO:0000313" key="1">
    <source>
        <dbReference type="EMBL" id="MFB9783015.1"/>
    </source>
</evidence>